<dbReference type="PANTHER" id="PTHR33931:SF2">
    <property type="entry name" value="HOLIN-LIKE PROTEIN CIDA"/>
    <property type="match status" value="1"/>
</dbReference>
<reference evidence="8" key="1">
    <citation type="journal article" date="2019" name="Int. J. Syst. Evol. Microbiol.">
        <title>The Global Catalogue of Microorganisms (GCM) 10K type strain sequencing project: providing services to taxonomists for standard genome sequencing and annotation.</title>
        <authorList>
            <consortium name="The Broad Institute Genomics Platform"/>
            <consortium name="The Broad Institute Genome Sequencing Center for Infectious Disease"/>
            <person name="Wu L."/>
            <person name="Ma J."/>
        </authorList>
    </citation>
    <scope>NUCLEOTIDE SEQUENCE [LARGE SCALE GENOMIC DNA]</scope>
    <source>
        <strain evidence="8">JCM 3338</strain>
    </source>
</reference>
<keyword evidence="2" id="KW-1003">Cell membrane</keyword>
<keyword evidence="3 6" id="KW-0812">Transmembrane</keyword>
<organism evidence="7 8">
    <name type="scientific">Blastococcus deserti</name>
    <dbReference type="NCBI Taxonomy" id="2259033"/>
    <lineage>
        <taxon>Bacteria</taxon>
        <taxon>Bacillati</taxon>
        <taxon>Actinomycetota</taxon>
        <taxon>Actinomycetes</taxon>
        <taxon>Geodermatophilales</taxon>
        <taxon>Geodermatophilaceae</taxon>
        <taxon>Blastococcus</taxon>
    </lineage>
</organism>
<evidence type="ECO:0000256" key="1">
    <source>
        <dbReference type="ARBA" id="ARBA00004651"/>
    </source>
</evidence>
<name>A0ABW4XGS1_9ACTN</name>
<dbReference type="EMBL" id="JBHUHP010000019">
    <property type="protein sequence ID" value="MFD2093433.1"/>
    <property type="molecule type" value="Genomic_DNA"/>
</dbReference>
<dbReference type="PANTHER" id="PTHR33931">
    <property type="entry name" value="HOLIN-LIKE PROTEIN CIDA-RELATED"/>
    <property type="match status" value="1"/>
</dbReference>
<evidence type="ECO:0000256" key="6">
    <source>
        <dbReference type="SAM" id="Phobius"/>
    </source>
</evidence>
<gene>
    <name evidence="7" type="ORF">ACFSHS_17890</name>
</gene>
<evidence type="ECO:0000256" key="5">
    <source>
        <dbReference type="ARBA" id="ARBA00023136"/>
    </source>
</evidence>
<accession>A0ABW4XGS1</accession>
<evidence type="ECO:0000256" key="4">
    <source>
        <dbReference type="ARBA" id="ARBA00022989"/>
    </source>
</evidence>
<feature type="transmembrane region" description="Helical" evidence="6">
    <location>
        <begin position="83"/>
        <end position="108"/>
    </location>
</feature>
<dbReference type="Pfam" id="PF03788">
    <property type="entry name" value="LrgA"/>
    <property type="match status" value="1"/>
</dbReference>
<comment type="caution">
    <text evidence="7">The sequence shown here is derived from an EMBL/GenBank/DDBJ whole genome shotgun (WGS) entry which is preliminary data.</text>
</comment>
<sequence>MLPFFTLVLACQLAGEALARVTGLPVPGPILGLVLLFAGLTVRGRPAPRLEESADGLLSHLALLFVPAGVGVVQYLPTLASEWPAVSASVVGGAVLAIAVTGLVMRVLSPEPNPADR</sequence>
<evidence type="ECO:0000313" key="7">
    <source>
        <dbReference type="EMBL" id="MFD2093433.1"/>
    </source>
</evidence>
<dbReference type="InterPro" id="IPR005538">
    <property type="entry name" value="LrgA/CidA"/>
</dbReference>
<protein>
    <submittedName>
        <fullName evidence="7">CidA/LrgA family protein</fullName>
    </submittedName>
</protein>
<evidence type="ECO:0000256" key="2">
    <source>
        <dbReference type="ARBA" id="ARBA00022475"/>
    </source>
</evidence>
<dbReference type="Proteomes" id="UP001597402">
    <property type="component" value="Unassembled WGS sequence"/>
</dbReference>
<keyword evidence="4 6" id="KW-1133">Transmembrane helix</keyword>
<evidence type="ECO:0000313" key="8">
    <source>
        <dbReference type="Proteomes" id="UP001597402"/>
    </source>
</evidence>
<dbReference type="RefSeq" id="WP_376878968.1">
    <property type="nucleotide sequence ID" value="NZ_JBHUHP010000019.1"/>
</dbReference>
<feature type="transmembrane region" description="Helical" evidence="6">
    <location>
        <begin position="29"/>
        <end position="45"/>
    </location>
</feature>
<comment type="subcellular location">
    <subcellularLocation>
        <location evidence="1">Cell membrane</location>
        <topology evidence="1">Multi-pass membrane protein</topology>
    </subcellularLocation>
</comment>
<keyword evidence="8" id="KW-1185">Reference proteome</keyword>
<evidence type="ECO:0000256" key="3">
    <source>
        <dbReference type="ARBA" id="ARBA00022692"/>
    </source>
</evidence>
<feature type="transmembrane region" description="Helical" evidence="6">
    <location>
        <begin position="57"/>
        <end position="77"/>
    </location>
</feature>
<keyword evidence="5 6" id="KW-0472">Membrane</keyword>
<proteinExistence type="predicted"/>